<dbReference type="PANTHER" id="PTHR48071">
    <property type="entry name" value="SRCR DOMAIN-CONTAINING PROTEIN"/>
    <property type="match status" value="1"/>
</dbReference>
<dbReference type="InterPro" id="IPR036772">
    <property type="entry name" value="SRCR-like_dom_sf"/>
</dbReference>
<dbReference type="PROSITE" id="PS00652">
    <property type="entry name" value="TNFR_NGFR_1"/>
    <property type="match status" value="1"/>
</dbReference>
<evidence type="ECO:0000256" key="2">
    <source>
        <dbReference type="ARBA" id="ARBA00022737"/>
    </source>
</evidence>
<accession>A0A1X7VUU2</accession>
<evidence type="ECO:0000256" key="3">
    <source>
        <dbReference type="ARBA" id="ARBA00023157"/>
    </source>
</evidence>
<dbReference type="SUPFAM" id="SSF56487">
    <property type="entry name" value="SRCR-like"/>
    <property type="match status" value="2"/>
</dbReference>
<keyword evidence="1" id="KW-0732">Signal</keyword>
<evidence type="ECO:0000256" key="4">
    <source>
        <dbReference type="ARBA" id="ARBA00023180"/>
    </source>
</evidence>
<dbReference type="PRINTS" id="PR00258">
    <property type="entry name" value="SPERACTRCPTR"/>
</dbReference>
<dbReference type="EnsemblMetazoa" id="Aqu2.1.43887_001">
    <property type="protein sequence ID" value="Aqu2.1.43887_001"/>
    <property type="gene ID" value="Aqu2.1.43887"/>
</dbReference>
<sequence>MCSSGSWEADLDGGIPVPVSGLIDIPTRTDCLLCNHTFGSDRCHACGSSCNTGLKRCVGSQTNCCSYFSPTDQCTTQCPTNFYTPTSTDFICICSNSCEAGYTRNTTTCTCSLSNICELSPCQNGGCIDGSIRLVGGTNSKEGRVEVCSGGVWGTVCDDFWDNTDASVVCKQLGYYSGTAFGSAYFGQGTGSIVMDNVHCNGTESHLKNCTHITEQNCNHNEDAGVKCVLCADESIRLVNGSHDWEGRVEVCISRLWGTVCDNNWDSTDAAVVCRQLGWGTSGTALLNAYFGQGDGSINGSVVIDHVDCIGSESYLTNCTHTTEHNCNDKEVAGVRCSCKLYW</sequence>
<dbReference type="FunFam" id="3.10.250.10:FF:000011">
    <property type="entry name" value="Scavenger receptor class A member 5"/>
    <property type="match status" value="1"/>
</dbReference>
<dbReference type="FunFam" id="3.10.250.10:FF:000006">
    <property type="entry name" value="neurotrypsin isoform X2"/>
    <property type="match status" value="1"/>
</dbReference>
<keyword evidence="3 5" id="KW-1015">Disulfide bond</keyword>
<evidence type="ECO:0000256" key="1">
    <source>
        <dbReference type="ARBA" id="ARBA00022729"/>
    </source>
</evidence>
<protein>
    <recommendedName>
        <fullName evidence="6">SRCR domain-containing protein</fullName>
    </recommendedName>
</protein>
<feature type="domain" description="SRCR" evidence="6">
    <location>
        <begin position="236"/>
        <end position="338"/>
    </location>
</feature>
<keyword evidence="4" id="KW-0325">Glycoprotein</keyword>
<dbReference type="PANTHER" id="PTHR48071:SF18">
    <property type="entry name" value="DELETED IN MALIGNANT BRAIN TUMORS 1 PROTEIN-RELATED"/>
    <property type="match status" value="1"/>
</dbReference>
<dbReference type="PROSITE" id="PS00420">
    <property type="entry name" value="SRCR_1"/>
    <property type="match status" value="2"/>
</dbReference>
<dbReference type="OrthoDB" id="536948at2759"/>
<evidence type="ECO:0000313" key="7">
    <source>
        <dbReference type="EnsemblMetazoa" id="Aqu2.1.43887_001"/>
    </source>
</evidence>
<feature type="disulfide bond" evidence="5">
    <location>
        <begin position="309"/>
        <end position="319"/>
    </location>
</feature>
<proteinExistence type="predicted"/>
<reference evidence="7" key="1">
    <citation type="submission" date="2017-05" db="UniProtKB">
        <authorList>
            <consortium name="EnsemblMetazoa"/>
        </authorList>
    </citation>
    <scope>IDENTIFICATION</scope>
</reference>
<dbReference type="PROSITE" id="PS50287">
    <property type="entry name" value="SRCR_2"/>
    <property type="match status" value="2"/>
</dbReference>
<organism evidence="7">
    <name type="scientific">Amphimedon queenslandica</name>
    <name type="common">Sponge</name>
    <dbReference type="NCBI Taxonomy" id="400682"/>
    <lineage>
        <taxon>Eukaryota</taxon>
        <taxon>Metazoa</taxon>
        <taxon>Porifera</taxon>
        <taxon>Demospongiae</taxon>
        <taxon>Heteroscleromorpha</taxon>
        <taxon>Haplosclerida</taxon>
        <taxon>Niphatidae</taxon>
        <taxon>Amphimedon</taxon>
    </lineage>
</organism>
<dbReference type="Pfam" id="PF00530">
    <property type="entry name" value="SRCR"/>
    <property type="match status" value="2"/>
</dbReference>
<dbReference type="AlphaFoldDB" id="A0A1X7VUU2"/>
<dbReference type="GO" id="GO:0016020">
    <property type="term" value="C:membrane"/>
    <property type="evidence" value="ECO:0007669"/>
    <property type="project" value="InterPro"/>
</dbReference>
<dbReference type="InterPro" id="IPR001368">
    <property type="entry name" value="TNFR/NGFR_Cys_rich_reg"/>
</dbReference>
<dbReference type="Gene3D" id="3.10.250.10">
    <property type="entry name" value="SRCR-like domain"/>
    <property type="match status" value="2"/>
</dbReference>
<dbReference type="InterPro" id="IPR001190">
    <property type="entry name" value="SRCR"/>
</dbReference>
<evidence type="ECO:0000259" key="6">
    <source>
        <dbReference type="PROSITE" id="PS50287"/>
    </source>
</evidence>
<comment type="caution">
    <text evidence="5">Lacks conserved residue(s) required for the propagation of feature annotation.</text>
</comment>
<name>A0A1X7VUU2_AMPQE</name>
<feature type="disulfide bond" evidence="5">
    <location>
        <begin position="200"/>
        <end position="210"/>
    </location>
</feature>
<keyword evidence="2" id="KW-0677">Repeat</keyword>
<evidence type="ECO:0000256" key="5">
    <source>
        <dbReference type="PROSITE-ProRule" id="PRU00196"/>
    </source>
</evidence>
<dbReference type="SMART" id="SM00202">
    <property type="entry name" value="SR"/>
    <property type="match status" value="2"/>
</dbReference>
<feature type="domain" description="SRCR" evidence="6">
    <location>
        <begin position="132"/>
        <end position="229"/>
    </location>
</feature>
<dbReference type="InParanoid" id="A0A1X7VUU2"/>